<comment type="caution">
    <text evidence="2">The sequence shown here is derived from an EMBL/GenBank/DDBJ whole genome shotgun (WGS) entry which is preliminary data.</text>
</comment>
<dbReference type="Proteomes" id="UP000734854">
    <property type="component" value="Unassembled WGS sequence"/>
</dbReference>
<name>A0A8J5F7V6_ZINOF</name>
<keyword evidence="3" id="KW-1185">Reference proteome</keyword>
<reference evidence="2 3" key="1">
    <citation type="submission" date="2020-08" db="EMBL/GenBank/DDBJ databases">
        <title>Plant Genome Project.</title>
        <authorList>
            <person name="Zhang R.-G."/>
        </authorList>
    </citation>
    <scope>NUCLEOTIDE SEQUENCE [LARGE SCALE GENOMIC DNA]</scope>
    <source>
        <tissue evidence="2">Rhizome</tissue>
    </source>
</reference>
<sequence>MEKAKTLREAAKLKSLLLIALPFAALIFSGLTKITIKRNRKPCGLPFHEEESLMDSSASSCSTYDFDSSSIYQEEEEDDDLEQVEFLPRCLENPSDVLMVNIQEAATDGIACEITSSTKDETEALQLMTLKEEMESLNSLVAAIADRANEMESEFQDYYSAKENEADFHKLQIMSLSYKLECLEANNRRLESTIRSQHLKKLREELKFQQRKINKMQKIERLHRLEARRQTLVMSAREDELSRIEEELKEVKEFADRLMQENSSLDCKLEALTGIIQSASEAKAEMVKSESFRTVSNQELLDQLELFRYQWYLEMEELIYLGWVGACLSHELTMNQEQQEQEDLNPVQEIEEQLIMENEVVKSCRVEFHDSECSPAAAEISNETCMDLEVEGSKKSRRSCGLKKPRLLRKLRGWAKVKRTAETELMD</sequence>
<evidence type="ECO:0000313" key="2">
    <source>
        <dbReference type="EMBL" id="KAG6484769.1"/>
    </source>
</evidence>
<evidence type="ECO:0000256" key="1">
    <source>
        <dbReference type="SAM" id="Coils"/>
    </source>
</evidence>
<proteinExistence type="predicted"/>
<gene>
    <name evidence="2" type="ORF">ZIOFF_053294</name>
</gene>
<keyword evidence="1" id="KW-0175">Coiled coil</keyword>
<dbReference type="EMBL" id="JACMSC010000015">
    <property type="protein sequence ID" value="KAG6484769.1"/>
    <property type="molecule type" value="Genomic_DNA"/>
</dbReference>
<evidence type="ECO:0000313" key="3">
    <source>
        <dbReference type="Proteomes" id="UP000734854"/>
    </source>
</evidence>
<dbReference type="AlphaFoldDB" id="A0A8J5F7V6"/>
<protein>
    <recommendedName>
        <fullName evidence="4">Protein CHUP1, chloroplastic</fullName>
    </recommendedName>
</protein>
<evidence type="ECO:0008006" key="4">
    <source>
        <dbReference type="Google" id="ProtNLM"/>
    </source>
</evidence>
<feature type="coiled-coil region" evidence="1">
    <location>
        <begin position="127"/>
        <end position="261"/>
    </location>
</feature>
<organism evidence="2 3">
    <name type="scientific">Zingiber officinale</name>
    <name type="common">Ginger</name>
    <name type="synonym">Amomum zingiber</name>
    <dbReference type="NCBI Taxonomy" id="94328"/>
    <lineage>
        <taxon>Eukaryota</taxon>
        <taxon>Viridiplantae</taxon>
        <taxon>Streptophyta</taxon>
        <taxon>Embryophyta</taxon>
        <taxon>Tracheophyta</taxon>
        <taxon>Spermatophyta</taxon>
        <taxon>Magnoliopsida</taxon>
        <taxon>Liliopsida</taxon>
        <taxon>Zingiberales</taxon>
        <taxon>Zingiberaceae</taxon>
        <taxon>Zingiber</taxon>
    </lineage>
</organism>
<dbReference type="OrthoDB" id="687739at2759"/>
<accession>A0A8J5F7V6</accession>